<accession>A0A8J3Q7L8</accession>
<proteinExistence type="predicted"/>
<comment type="caution">
    <text evidence="1">The sequence shown here is derived from an EMBL/GenBank/DDBJ whole genome shotgun (WGS) entry which is preliminary data.</text>
</comment>
<sequence>MDERGHGRPCWSELDCLARRDAGGNGLQNPHGYTIHALSVLAPPIFASPRSDPKRARRIRLCGPRPAAALRMQDKVIRAGQ</sequence>
<dbReference type="AlphaFoldDB" id="A0A8J3Q7L8"/>
<evidence type="ECO:0000313" key="1">
    <source>
        <dbReference type="EMBL" id="GIH05310.1"/>
    </source>
</evidence>
<dbReference type="EMBL" id="BONY01000018">
    <property type="protein sequence ID" value="GIH05310.1"/>
    <property type="molecule type" value="Genomic_DNA"/>
</dbReference>
<name>A0A8J3Q7L8_9ACTN</name>
<gene>
    <name evidence="1" type="ORF">Rhe02_33770</name>
</gene>
<organism evidence="1 2">
    <name type="scientific">Rhizocola hellebori</name>
    <dbReference type="NCBI Taxonomy" id="1392758"/>
    <lineage>
        <taxon>Bacteria</taxon>
        <taxon>Bacillati</taxon>
        <taxon>Actinomycetota</taxon>
        <taxon>Actinomycetes</taxon>
        <taxon>Micromonosporales</taxon>
        <taxon>Micromonosporaceae</taxon>
        <taxon>Rhizocola</taxon>
    </lineage>
</organism>
<reference evidence="1" key="1">
    <citation type="submission" date="2021-01" db="EMBL/GenBank/DDBJ databases">
        <title>Whole genome shotgun sequence of Rhizocola hellebori NBRC 109834.</title>
        <authorList>
            <person name="Komaki H."/>
            <person name="Tamura T."/>
        </authorList>
    </citation>
    <scope>NUCLEOTIDE SEQUENCE</scope>
    <source>
        <strain evidence="1">NBRC 109834</strain>
    </source>
</reference>
<keyword evidence="2" id="KW-1185">Reference proteome</keyword>
<dbReference type="Proteomes" id="UP000612899">
    <property type="component" value="Unassembled WGS sequence"/>
</dbReference>
<protein>
    <submittedName>
        <fullName evidence="1">Uncharacterized protein</fullName>
    </submittedName>
</protein>
<evidence type="ECO:0000313" key="2">
    <source>
        <dbReference type="Proteomes" id="UP000612899"/>
    </source>
</evidence>